<dbReference type="OrthoDB" id="8722893at2"/>
<organism evidence="1 2">
    <name type="scientific">Pigmentiphaga aceris</name>
    <dbReference type="NCBI Taxonomy" id="1940612"/>
    <lineage>
        <taxon>Bacteria</taxon>
        <taxon>Pseudomonadati</taxon>
        <taxon>Pseudomonadota</taxon>
        <taxon>Betaproteobacteria</taxon>
        <taxon>Burkholderiales</taxon>
        <taxon>Alcaligenaceae</taxon>
        <taxon>Pigmentiphaga</taxon>
    </lineage>
</organism>
<dbReference type="RefSeq" id="WP_148816208.1">
    <property type="nucleotide sequence ID" value="NZ_CP043046.1"/>
</dbReference>
<accession>A0A5C0B325</accession>
<dbReference type="InterPro" id="IPR024651">
    <property type="entry name" value="FAD-SLDH_ssu"/>
</dbReference>
<keyword evidence="2" id="KW-1185">Reference proteome</keyword>
<reference evidence="1 2" key="1">
    <citation type="submission" date="2019-08" db="EMBL/GenBank/DDBJ databases">
        <title>Amphibian skin-associated Pigmentiphaga: genome sequence and occurrence across geography and hosts.</title>
        <authorList>
            <person name="Bletz M.C."/>
            <person name="Bunk B."/>
            <person name="Sproeer C."/>
            <person name="Biwer P."/>
            <person name="Reiter S."/>
            <person name="Rabemananjara F.C.E."/>
            <person name="Schulz S."/>
            <person name="Overmann J."/>
            <person name="Vences M."/>
        </authorList>
    </citation>
    <scope>NUCLEOTIDE SEQUENCE [LARGE SCALE GENOMIC DNA]</scope>
    <source>
        <strain evidence="1 2">Mada1488</strain>
    </source>
</reference>
<dbReference type="Pfam" id="PF12318">
    <property type="entry name" value="FAD-SLDH"/>
    <property type="match status" value="1"/>
</dbReference>
<protein>
    <submittedName>
        <fullName evidence="1">Dehydrogenase</fullName>
    </submittedName>
</protein>
<evidence type="ECO:0000313" key="1">
    <source>
        <dbReference type="EMBL" id="QEI07161.1"/>
    </source>
</evidence>
<dbReference type="Proteomes" id="UP000325161">
    <property type="component" value="Chromosome"/>
</dbReference>
<dbReference type="AlphaFoldDB" id="A0A5C0B325"/>
<proteinExistence type="predicted"/>
<gene>
    <name evidence="1" type="ORF">FXN63_15910</name>
</gene>
<dbReference type="KEGG" id="pacr:FXN63_15910"/>
<dbReference type="EMBL" id="CP043046">
    <property type="protein sequence ID" value="QEI07161.1"/>
    <property type="molecule type" value="Genomic_DNA"/>
</dbReference>
<evidence type="ECO:0000313" key="2">
    <source>
        <dbReference type="Proteomes" id="UP000325161"/>
    </source>
</evidence>
<name>A0A5C0B325_9BURK</name>
<sequence length="179" mass="19616">MSDKTKIDAVSCTSRRRVLLGSVAIFGSYFAGASLPSFALPAANDPQLTRFMTLSRLLINHELDSRVGARILKTAMKERPDFKESSDSIIAIADAKQAKIVEDFFGDIPEGKAKQLALWVIFAWYSGVSSPKANAELFTFEQALTFKTTSDVVTIPSYGITGPNMWRQVTVPLSAMPSF</sequence>